<dbReference type="Pfam" id="PF11738">
    <property type="entry name" value="DUF3298"/>
    <property type="match status" value="1"/>
</dbReference>
<dbReference type="Gene3D" id="3.90.640.20">
    <property type="entry name" value="Heat-shock cognate protein, ATPase"/>
    <property type="match status" value="1"/>
</dbReference>
<organism evidence="3 4">
    <name type="scientific">Mucilaginibacter jinjuensis</name>
    <dbReference type="NCBI Taxonomy" id="1176721"/>
    <lineage>
        <taxon>Bacteria</taxon>
        <taxon>Pseudomonadati</taxon>
        <taxon>Bacteroidota</taxon>
        <taxon>Sphingobacteriia</taxon>
        <taxon>Sphingobacteriales</taxon>
        <taxon>Sphingobacteriaceae</taxon>
        <taxon>Mucilaginibacter</taxon>
    </lineage>
</organism>
<evidence type="ECO:0000259" key="1">
    <source>
        <dbReference type="Pfam" id="PF11738"/>
    </source>
</evidence>
<dbReference type="EMBL" id="CP117167">
    <property type="protein sequence ID" value="WCT10196.1"/>
    <property type="molecule type" value="Genomic_DNA"/>
</dbReference>
<evidence type="ECO:0000259" key="2">
    <source>
        <dbReference type="Pfam" id="PF13739"/>
    </source>
</evidence>
<evidence type="ECO:0000313" key="3">
    <source>
        <dbReference type="EMBL" id="WCT10196.1"/>
    </source>
</evidence>
<name>A0ABY7T1J2_9SPHI</name>
<dbReference type="InterPro" id="IPR025303">
    <property type="entry name" value="PdaC"/>
</dbReference>
<feature type="domain" description="DUF3298" evidence="1">
    <location>
        <begin position="170"/>
        <end position="248"/>
    </location>
</feature>
<dbReference type="InterPro" id="IPR037126">
    <property type="entry name" value="PdaC/RsiV-like_sf"/>
</dbReference>
<feature type="domain" description="Deacetylase PdaC" evidence="2">
    <location>
        <begin position="53"/>
        <end position="151"/>
    </location>
</feature>
<evidence type="ECO:0000313" key="4">
    <source>
        <dbReference type="Proteomes" id="UP001216139"/>
    </source>
</evidence>
<dbReference type="RefSeq" id="WP_273628319.1">
    <property type="nucleotide sequence ID" value="NZ_CP117167.1"/>
</dbReference>
<keyword evidence="4" id="KW-1185">Reference proteome</keyword>
<dbReference type="Gene3D" id="3.30.565.40">
    <property type="entry name" value="Fervidobacterium nodosum Rt17-B1 like"/>
    <property type="match status" value="1"/>
</dbReference>
<dbReference type="PROSITE" id="PS51257">
    <property type="entry name" value="PROKAR_LIPOPROTEIN"/>
    <property type="match status" value="1"/>
</dbReference>
<dbReference type="InterPro" id="IPR021729">
    <property type="entry name" value="DUF3298"/>
</dbReference>
<dbReference type="Pfam" id="PF13739">
    <property type="entry name" value="PdaC"/>
    <property type="match status" value="1"/>
</dbReference>
<gene>
    <name evidence="3" type="ORF">PQO05_15785</name>
</gene>
<proteinExistence type="predicted"/>
<sequence length="266" mass="30256">MKFLVFPALAVLLASCGGTVKNPDVKAGISKDTLAYEYKTFKQRADNCGNKPDSGCTVLKIVYPDFHNQPDLNDTIKRKISNMFMVDGKMNTDFDPLVTHFMNSYKEDLKTTSRPTMFYTLDNKATIVRQDSALTTLQIDGYAYLGGAHGASFTGFINWQTKMHKNLDLKDILVDGYEPQLNVIAEKIFRKQENLSDTSSLKNDYFFKDDKFSLNENFLISPLGLRFVYNQYEIKPYAAGKTDLVIPYTQIKKLIRPNTVVAQYIK</sequence>
<reference evidence="3 4" key="1">
    <citation type="submission" date="2023-02" db="EMBL/GenBank/DDBJ databases">
        <title>Genome sequence of Mucilaginibacter jinjuensis strain KACC 16571.</title>
        <authorList>
            <person name="Kim S."/>
            <person name="Heo J."/>
            <person name="Kwon S.-W."/>
        </authorList>
    </citation>
    <scope>NUCLEOTIDE SEQUENCE [LARGE SCALE GENOMIC DNA]</scope>
    <source>
        <strain evidence="3 4">KACC 16571</strain>
    </source>
</reference>
<protein>
    <submittedName>
        <fullName evidence="3">DUF3298 domain-containing protein</fullName>
    </submittedName>
</protein>
<dbReference type="Proteomes" id="UP001216139">
    <property type="component" value="Chromosome"/>
</dbReference>
<accession>A0ABY7T1J2</accession>